<dbReference type="SUPFAM" id="SSF50800">
    <property type="entry name" value="PK beta-barrel domain-like"/>
    <property type="match status" value="1"/>
</dbReference>
<evidence type="ECO:0000256" key="14">
    <source>
        <dbReference type="ARBA" id="ARBA00023152"/>
    </source>
</evidence>
<dbReference type="PANTHER" id="PTHR11817">
    <property type="entry name" value="PYRUVATE KINASE"/>
    <property type="match status" value="1"/>
</dbReference>
<evidence type="ECO:0000256" key="9">
    <source>
        <dbReference type="ARBA" id="ARBA00022741"/>
    </source>
</evidence>
<dbReference type="PROSITE" id="PS00110">
    <property type="entry name" value="PYRUVATE_KINASE"/>
    <property type="match status" value="1"/>
</dbReference>
<evidence type="ECO:0000256" key="4">
    <source>
        <dbReference type="ARBA" id="ARBA00008663"/>
    </source>
</evidence>
<evidence type="ECO:0000256" key="8">
    <source>
        <dbReference type="ARBA" id="ARBA00022723"/>
    </source>
</evidence>
<evidence type="ECO:0000256" key="2">
    <source>
        <dbReference type="ARBA" id="ARBA00001958"/>
    </source>
</evidence>
<dbReference type="Gene3D" id="3.20.20.60">
    <property type="entry name" value="Phosphoenolpyruvate-binding domains"/>
    <property type="match status" value="1"/>
</dbReference>
<evidence type="ECO:0000256" key="3">
    <source>
        <dbReference type="ARBA" id="ARBA00004997"/>
    </source>
</evidence>
<comment type="cofactor">
    <cofactor evidence="2">
        <name>K(+)</name>
        <dbReference type="ChEBI" id="CHEBI:29103"/>
    </cofactor>
</comment>
<dbReference type="InterPro" id="IPR018209">
    <property type="entry name" value="Pyrv_Knase_AS"/>
</dbReference>
<sequence>MRKTKIICTMGPSTDKGDVMERLVREGMDVARFNFSHGPHDEQRGRIQKLRELRKKYDRPVAALLDTKGPEIRLGCFKDGKVFLEEGQIFTFTNKDIEGTNECVSITYKELYKDVQPGGHILVDDGLVDLEVQDIAGKDIVCKVINAGVIGDRKGVNVPGANLKMPFISKKDHDDLLFGIQEGFDFVAASFTRTANDIREVRKILKENGGEEIQIIAKIENQQGVDNIDEIIEAADGIMIARGDMGVEIPPEYVPVIQQKIIQKVYTAGKPVITATQMLDSMISHPRPTRAEATDVANAIFQGTSATMLSGETAAGKYPVQALQMMSRIAEHMEQNIDYNTIFKKTDRNENPDITNAIAHATCLTAIDLKASAILSVTKSGSTAHMMSKHRPGCLIGACTSSERVLRQLNLSWGVYPMLIREEYSSEILCLRAIEAAQKHKLVKVGDTIVFAGGVPLGIPGRTNLIRVCTVE</sequence>
<dbReference type="GO" id="GO:0000287">
    <property type="term" value="F:magnesium ion binding"/>
    <property type="evidence" value="ECO:0007669"/>
    <property type="project" value="UniProtKB-UniRule"/>
</dbReference>
<evidence type="ECO:0000256" key="17">
    <source>
        <dbReference type="RuleBase" id="RU000504"/>
    </source>
</evidence>
<reference evidence="20 21" key="1">
    <citation type="submission" date="2015-09" db="EMBL/GenBank/DDBJ databases">
        <authorList>
            <consortium name="Pathogen Informatics"/>
        </authorList>
    </citation>
    <scope>NUCLEOTIDE SEQUENCE [LARGE SCALE GENOMIC DNA]</scope>
    <source>
        <strain evidence="20 21">2789STDY5834863</strain>
    </source>
</reference>
<evidence type="ECO:0000256" key="16">
    <source>
        <dbReference type="NCBIfam" id="TIGR01064"/>
    </source>
</evidence>
<evidence type="ECO:0000256" key="12">
    <source>
        <dbReference type="ARBA" id="ARBA00022842"/>
    </source>
</evidence>
<proteinExistence type="inferred from homology"/>
<organism evidence="20 21">
    <name type="scientific">Blautia wexlerae</name>
    <dbReference type="NCBI Taxonomy" id="418240"/>
    <lineage>
        <taxon>Bacteria</taxon>
        <taxon>Bacillati</taxon>
        <taxon>Bacillota</taxon>
        <taxon>Clostridia</taxon>
        <taxon>Lachnospirales</taxon>
        <taxon>Lachnospiraceae</taxon>
        <taxon>Blautia</taxon>
    </lineage>
</organism>
<dbReference type="PRINTS" id="PR01050">
    <property type="entry name" value="PYRUVTKNASE"/>
</dbReference>
<comment type="catalytic activity">
    <reaction evidence="17">
        <text>pyruvate + ATP = phosphoenolpyruvate + ADP + H(+)</text>
        <dbReference type="Rhea" id="RHEA:18157"/>
        <dbReference type="ChEBI" id="CHEBI:15361"/>
        <dbReference type="ChEBI" id="CHEBI:15378"/>
        <dbReference type="ChEBI" id="CHEBI:30616"/>
        <dbReference type="ChEBI" id="CHEBI:58702"/>
        <dbReference type="ChEBI" id="CHEBI:456216"/>
        <dbReference type="EC" id="2.7.1.40"/>
    </reaction>
</comment>
<dbReference type="InterPro" id="IPR040442">
    <property type="entry name" value="Pyrv_kinase-like_dom_sf"/>
</dbReference>
<evidence type="ECO:0000256" key="15">
    <source>
        <dbReference type="ARBA" id="ARBA00023317"/>
    </source>
</evidence>
<keyword evidence="11" id="KW-0067">ATP-binding</keyword>
<feature type="domain" description="Pyruvate kinase C-terminal" evidence="19">
    <location>
        <begin position="356"/>
        <end position="469"/>
    </location>
</feature>
<dbReference type="RefSeq" id="WP_055199548.1">
    <property type="nucleotide sequence ID" value="NZ_BTHH01000001.1"/>
</dbReference>
<dbReference type="eggNOG" id="COG0469">
    <property type="taxonomic scope" value="Bacteria"/>
</dbReference>
<comment type="pathway">
    <text evidence="3 17">Carbohydrate degradation; glycolysis; pyruvate from D-glyceraldehyde 3-phosphate: step 5/5.</text>
</comment>
<gene>
    <name evidence="20" type="primary">pyk</name>
    <name evidence="20" type="ORF">ERS852478_00285</name>
</gene>
<dbReference type="Pfam" id="PF02887">
    <property type="entry name" value="PK_C"/>
    <property type="match status" value="1"/>
</dbReference>
<dbReference type="FunFam" id="3.20.20.60:FF:000025">
    <property type="entry name" value="Pyruvate kinase"/>
    <property type="match status" value="1"/>
</dbReference>
<keyword evidence="7 17" id="KW-0808">Transferase</keyword>
<dbReference type="InterPro" id="IPR001697">
    <property type="entry name" value="Pyr_Knase"/>
</dbReference>
<keyword evidence="9" id="KW-0547">Nucleotide-binding</keyword>
<keyword evidence="10 17" id="KW-0418">Kinase</keyword>
<name>A0A173XGB2_9FIRM</name>
<dbReference type="EC" id="2.7.1.40" evidence="5 16"/>
<accession>A0A173XGB2</accession>
<dbReference type="Proteomes" id="UP000095431">
    <property type="component" value="Unassembled WGS sequence"/>
</dbReference>
<evidence type="ECO:0000256" key="6">
    <source>
        <dbReference type="ARBA" id="ARBA00018587"/>
    </source>
</evidence>
<keyword evidence="14 17" id="KW-0324">Glycolysis</keyword>
<dbReference type="AlphaFoldDB" id="A0A173XGB2"/>
<dbReference type="Pfam" id="PF00224">
    <property type="entry name" value="PK"/>
    <property type="match status" value="1"/>
</dbReference>
<dbReference type="GO" id="GO:0030955">
    <property type="term" value="F:potassium ion binding"/>
    <property type="evidence" value="ECO:0007669"/>
    <property type="project" value="UniProtKB-UniRule"/>
</dbReference>
<dbReference type="InterPro" id="IPR036918">
    <property type="entry name" value="Pyrv_Knase_C_sf"/>
</dbReference>
<evidence type="ECO:0000256" key="11">
    <source>
        <dbReference type="ARBA" id="ARBA00022840"/>
    </source>
</evidence>
<dbReference type="NCBIfam" id="TIGR01064">
    <property type="entry name" value="pyruv_kin"/>
    <property type="match status" value="1"/>
</dbReference>
<evidence type="ECO:0000259" key="19">
    <source>
        <dbReference type="Pfam" id="PF02887"/>
    </source>
</evidence>
<dbReference type="UniPathway" id="UPA00109">
    <property type="reaction ID" value="UER00188"/>
</dbReference>
<dbReference type="InterPro" id="IPR015793">
    <property type="entry name" value="Pyrv_Knase_brl"/>
</dbReference>
<evidence type="ECO:0000256" key="7">
    <source>
        <dbReference type="ARBA" id="ARBA00022679"/>
    </source>
</evidence>
<evidence type="ECO:0000313" key="21">
    <source>
        <dbReference type="Proteomes" id="UP000095431"/>
    </source>
</evidence>
<evidence type="ECO:0000256" key="1">
    <source>
        <dbReference type="ARBA" id="ARBA00001946"/>
    </source>
</evidence>
<keyword evidence="8" id="KW-0479">Metal-binding</keyword>
<comment type="similarity">
    <text evidence="4 17">Belongs to the pyruvate kinase family.</text>
</comment>
<dbReference type="Gene3D" id="3.40.1380.20">
    <property type="entry name" value="Pyruvate kinase, C-terminal domain"/>
    <property type="match status" value="1"/>
</dbReference>
<dbReference type="EMBL" id="CYZN01000002">
    <property type="protein sequence ID" value="CUN49897.1"/>
    <property type="molecule type" value="Genomic_DNA"/>
</dbReference>
<evidence type="ECO:0000256" key="13">
    <source>
        <dbReference type="ARBA" id="ARBA00022958"/>
    </source>
</evidence>
<dbReference type="GO" id="GO:0016301">
    <property type="term" value="F:kinase activity"/>
    <property type="evidence" value="ECO:0007669"/>
    <property type="project" value="UniProtKB-KW"/>
</dbReference>
<dbReference type="GO" id="GO:0005524">
    <property type="term" value="F:ATP binding"/>
    <property type="evidence" value="ECO:0007669"/>
    <property type="project" value="UniProtKB-KW"/>
</dbReference>
<dbReference type="InterPro" id="IPR015795">
    <property type="entry name" value="Pyrv_Knase_C"/>
</dbReference>
<protein>
    <recommendedName>
        <fullName evidence="6 16">Pyruvate kinase</fullName>
        <ecNumber evidence="5 16">2.7.1.40</ecNumber>
    </recommendedName>
</protein>
<comment type="cofactor">
    <cofactor evidence="1">
        <name>Mg(2+)</name>
        <dbReference type="ChEBI" id="CHEBI:18420"/>
    </cofactor>
</comment>
<dbReference type="SUPFAM" id="SSF52935">
    <property type="entry name" value="PK C-terminal domain-like"/>
    <property type="match status" value="1"/>
</dbReference>
<dbReference type="GO" id="GO:0004743">
    <property type="term" value="F:pyruvate kinase activity"/>
    <property type="evidence" value="ECO:0007669"/>
    <property type="project" value="UniProtKB-UniRule"/>
</dbReference>
<dbReference type="InterPro" id="IPR015806">
    <property type="entry name" value="Pyrv_Knase_insert_dom_sf"/>
</dbReference>
<dbReference type="Gene3D" id="2.40.33.10">
    <property type="entry name" value="PK beta-barrel domain-like"/>
    <property type="match status" value="1"/>
</dbReference>
<evidence type="ECO:0000256" key="5">
    <source>
        <dbReference type="ARBA" id="ARBA00012142"/>
    </source>
</evidence>
<keyword evidence="15 20" id="KW-0670">Pyruvate</keyword>
<keyword evidence="12 17" id="KW-0460">Magnesium</keyword>
<dbReference type="SUPFAM" id="SSF51621">
    <property type="entry name" value="Phosphoenolpyruvate/pyruvate domain"/>
    <property type="match status" value="1"/>
</dbReference>
<evidence type="ECO:0000256" key="10">
    <source>
        <dbReference type="ARBA" id="ARBA00022777"/>
    </source>
</evidence>
<dbReference type="NCBIfam" id="NF004978">
    <property type="entry name" value="PRK06354.1"/>
    <property type="match status" value="1"/>
</dbReference>
<dbReference type="InterPro" id="IPR015813">
    <property type="entry name" value="Pyrv/PenolPyrv_kinase-like_dom"/>
</dbReference>
<evidence type="ECO:0000313" key="20">
    <source>
        <dbReference type="EMBL" id="CUN49897.1"/>
    </source>
</evidence>
<dbReference type="FunFam" id="2.40.33.10:FF:000001">
    <property type="entry name" value="Pyruvate kinase"/>
    <property type="match status" value="1"/>
</dbReference>
<evidence type="ECO:0000259" key="18">
    <source>
        <dbReference type="Pfam" id="PF00224"/>
    </source>
</evidence>
<dbReference type="NCBIfam" id="NF004491">
    <property type="entry name" value="PRK05826.1"/>
    <property type="match status" value="1"/>
</dbReference>
<keyword evidence="13" id="KW-0630">Potassium</keyword>
<dbReference type="InterPro" id="IPR011037">
    <property type="entry name" value="Pyrv_Knase-like_insert_dom_sf"/>
</dbReference>
<feature type="domain" description="Pyruvate kinase barrel" evidence="18">
    <location>
        <begin position="1"/>
        <end position="322"/>
    </location>
</feature>